<protein>
    <recommendedName>
        <fullName evidence="2">MucBP domain-containing protein</fullName>
    </recommendedName>
</protein>
<dbReference type="STRING" id="797516.HMPREF9104_01258"/>
<dbReference type="AlphaFoldDB" id="H1LF82"/>
<name>H1LF82_9LACO</name>
<feature type="non-terminal residue" evidence="3">
    <location>
        <position position="1"/>
    </location>
</feature>
<dbReference type="Gene3D" id="3.10.20.320">
    <property type="entry name" value="Putative peptidoglycan bound protein (lpxtg motif)"/>
    <property type="match status" value="1"/>
</dbReference>
<keyword evidence="1" id="KW-0677">Repeat</keyword>
<accession>H1LF82</accession>
<evidence type="ECO:0000313" key="4">
    <source>
        <dbReference type="Proteomes" id="UP000005025"/>
    </source>
</evidence>
<evidence type="ECO:0000256" key="1">
    <source>
        <dbReference type="ARBA" id="ARBA00022737"/>
    </source>
</evidence>
<dbReference type="InterPro" id="IPR009459">
    <property type="entry name" value="MucBP_dom"/>
</dbReference>
<organism evidence="3 4">
    <name type="scientific">Lentilactobacillus kisonensis F0435</name>
    <dbReference type="NCBI Taxonomy" id="797516"/>
    <lineage>
        <taxon>Bacteria</taxon>
        <taxon>Bacillati</taxon>
        <taxon>Bacillota</taxon>
        <taxon>Bacilli</taxon>
        <taxon>Lactobacillales</taxon>
        <taxon>Lactobacillaceae</taxon>
        <taxon>Lentilactobacillus</taxon>
    </lineage>
</organism>
<dbReference type="Proteomes" id="UP000005025">
    <property type="component" value="Unassembled WGS sequence"/>
</dbReference>
<dbReference type="Pfam" id="PF06458">
    <property type="entry name" value="MucBP"/>
    <property type="match status" value="1"/>
</dbReference>
<evidence type="ECO:0000313" key="3">
    <source>
        <dbReference type="EMBL" id="EHO52057.1"/>
    </source>
</evidence>
<feature type="non-terminal residue" evidence="3">
    <location>
        <position position="179"/>
    </location>
</feature>
<dbReference type="HOGENOM" id="CLU_1543304_0_0_9"/>
<reference evidence="3 4" key="1">
    <citation type="submission" date="2011-09" db="EMBL/GenBank/DDBJ databases">
        <authorList>
            <person name="Weinstock G."/>
            <person name="Sodergren E."/>
            <person name="Clifton S."/>
            <person name="Fulton L."/>
            <person name="Fulton B."/>
            <person name="Courtney L."/>
            <person name="Fronick C."/>
            <person name="Harrison M."/>
            <person name="Strong C."/>
            <person name="Farmer C."/>
            <person name="Delahaunty K."/>
            <person name="Markovic C."/>
            <person name="Hall O."/>
            <person name="Minx P."/>
            <person name="Tomlinson C."/>
            <person name="Mitreva M."/>
            <person name="Hou S."/>
            <person name="Chen J."/>
            <person name="Wollam A."/>
            <person name="Pepin K.H."/>
            <person name="Johnson M."/>
            <person name="Bhonagiri V."/>
            <person name="Zhang X."/>
            <person name="Suruliraj S."/>
            <person name="Warren W."/>
            <person name="Chinwalla A."/>
            <person name="Mardis E.R."/>
            <person name="Wilson R.K."/>
        </authorList>
    </citation>
    <scope>NUCLEOTIDE SEQUENCE [LARGE SCALE GENOMIC DNA]</scope>
    <source>
        <strain evidence="3 4">F0435</strain>
    </source>
</reference>
<gene>
    <name evidence="3" type="ORF">HMPREF9104_01258</name>
</gene>
<dbReference type="EMBL" id="AGRJ01000116">
    <property type="protein sequence ID" value="EHO52057.1"/>
    <property type="molecule type" value="Genomic_DNA"/>
</dbReference>
<evidence type="ECO:0000259" key="2">
    <source>
        <dbReference type="Pfam" id="PF06458"/>
    </source>
</evidence>
<dbReference type="RefSeq" id="WP_008856433.1">
    <property type="nucleotide sequence ID" value="NZ_JH591029.1"/>
</dbReference>
<proteinExistence type="predicted"/>
<feature type="domain" description="MucBP" evidence="2">
    <location>
        <begin position="17"/>
        <end position="80"/>
    </location>
</feature>
<sequence>YNIEVVPGKLSITADYKVTVNYVDEKGHPVAPATTKDGLKTGADYTSNAIVVPKYYLIQSPTNPNGKIATGDVTLNYVYRLIGKYVITPPTGKGDVTNSIYPNDPKNPAAILTPTTAIVPYIKGYNAVSGGKSLTLFDPSDPTKGYLAPTAPYAAPDKDTYITYQLATQPTTPVQPTNP</sequence>
<comment type="caution">
    <text evidence="3">The sequence shown here is derived from an EMBL/GenBank/DDBJ whole genome shotgun (WGS) entry which is preliminary data.</text>
</comment>